<gene>
    <name evidence="2" type="ORF">HUJ06_015811</name>
</gene>
<dbReference type="PANTHER" id="PTHR46287:SF11">
    <property type="entry name" value="BTB_POZ AND TAZ DOMAIN-CONTAINING PROTEIN 4"/>
    <property type="match status" value="1"/>
</dbReference>
<sequence length="173" mass="19275">MDCQVIEKVSSAPAAPPFTGLPTTSYDQKEKVLNKDGSPVRGYSLVTTCTRNMWDRLFHEGYRADVRISTDDGGDICAHADVLVSSLSTLTNYVLFLFLFIQCFPCYSTGDISSSICQQGMASPVLRNILRHTKGRGRQRSISIHGVPHKAVQVFIRFLYSSWYIMSSSNPAR</sequence>
<evidence type="ECO:0000256" key="1">
    <source>
        <dbReference type="ARBA" id="ARBA00004906"/>
    </source>
</evidence>
<evidence type="ECO:0000313" key="2">
    <source>
        <dbReference type="EMBL" id="DAD41488.1"/>
    </source>
</evidence>
<reference evidence="2 3" key="1">
    <citation type="journal article" date="2020" name="Mol. Biol. Evol.">
        <title>Distinct Expression and Methylation Patterns for Genes with Different Fates following a Single Whole-Genome Duplication in Flowering Plants.</title>
        <authorList>
            <person name="Shi T."/>
            <person name="Rahmani R.S."/>
            <person name="Gugger P.F."/>
            <person name="Wang M."/>
            <person name="Li H."/>
            <person name="Zhang Y."/>
            <person name="Li Z."/>
            <person name="Wang Q."/>
            <person name="Van de Peer Y."/>
            <person name="Marchal K."/>
            <person name="Chen J."/>
        </authorList>
    </citation>
    <scope>NUCLEOTIDE SEQUENCE [LARGE SCALE GENOMIC DNA]</scope>
    <source>
        <tissue evidence="2">Leaf</tissue>
    </source>
</reference>
<dbReference type="Proteomes" id="UP000607653">
    <property type="component" value="Unassembled WGS sequence"/>
</dbReference>
<dbReference type="EMBL" id="DUZY01000005">
    <property type="protein sequence ID" value="DAD41488.1"/>
    <property type="molecule type" value="Genomic_DNA"/>
</dbReference>
<dbReference type="InterPro" id="IPR044513">
    <property type="entry name" value="BT1/2/3/4/5"/>
</dbReference>
<dbReference type="PANTHER" id="PTHR46287">
    <property type="entry name" value="BTB/POZ AND TAZ DOMAIN-CONTAINING PROTEIN 3-RELATED"/>
    <property type="match status" value="1"/>
</dbReference>
<accession>A0A822ZIH5</accession>
<comment type="pathway">
    <text evidence="1">Protein modification; protein ubiquitination.</text>
</comment>
<dbReference type="SUPFAM" id="SSF54695">
    <property type="entry name" value="POZ domain"/>
    <property type="match status" value="1"/>
</dbReference>
<name>A0A822ZIH5_NELNU</name>
<dbReference type="Gene3D" id="3.30.710.10">
    <property type="entry name" value="Potassium Channel Kv1.1, Chain A"/>
    <property type="match status" value="1"/>
</dbReference>
<dbReference type="InterPro" id="IPR011333">
    <property type="entry name" value="SKP1/BTB/POZ_sf"/>
</dbReference>
<organism evidence="2 3">
    <name type="scientific">Nelumbo nucifera</name>
    <name type="common">Sacred lotus</name>
    <dbReference type="NCBI Taxonomy" id="4432"/>
    <lineage>
        <taxon>Eukaryota</taxon>
        <taxon>Viridiplantae</taxon>
        <taxon>Streptophyta</taxon>
        <taxon>Embryophyta</taxon>
        <taxon>Tracheophyta</taxon>
        <taxon>Spermatophyta</taxon>
        <taxon>Magnoliopsida</taxon>
        <taxon>Proteales</taxon>
        <taxon>Nelumbonaceae</taxon>
        <taxon>Nelumbo</taxon>
    </lineage>
</organism>
<dbReference type="AlphaFoldDB" id="A0A822ZIH5"/>
<proteinExistence type="predicted"/>
<evidence type="ECO:0000313" key="3">
    <source>
        <dbReference type="Proteomes" id="UP000607653"/>
    </source>
</evidence>
<keyword evidence="3" id="KW-1185">Reference proteome</keyword>
<comment type="caution">
    <text evidence="2">The sequence shown here is derived from an EMBL/GenBank/DDBJ whole genome shotgun (WGS) entry which is preliminary data.</text>
</comment>
<protein>
    <submittedName>
        <fullName evidence="2">Uncharacterized protein</fullName>
    </submittedName>
</protein>